<evidence type="ECO:0000313" key="2">
    <source>
        <dbReference type="EMBL" id="ETO15657.1"/>
    </source>
</evidence>
<feature type="non-terminal residue" evidence="2">
    <location>
        <position position="182"/>
    </location>
</feature>
<keyword evidence="3" id="KW-1185">Reference proteome</keyword>
<accession>X6MQD8</accession>
<sequence length="182" mass="21297">MDPRLSAVDTAGLERYRMDDAKNMDNHETSMDSCASSEEDSESFALWRYHYKRFCPQESRITGLLKVTEFSSLYHVFSGILIVFLSGVMLDEMLEYGVMFRFELLRWNFGKPDKVFLIWVCMFAYSFLFVLLVDIYKNKFIDKIGCGAYYVFLLIPFLIFPRSMIQHFQLPIACSCIVVSEQ</sequence>
<comment type="caution">
    <text evidence="2">The sequence shown here is derived from an EMBL/GenBank/DDBJ whole genome shotgun (WGS) entry which is preliminary data.</text>
</comment>
<keyword evidence="1" id="KW-0472">Membrane</keyword>
<dbReference type="AlphaFoldDB" id="X6MQD8"/>
<feature type="transmembrane region" description="Helical" evidence="1">
    <location>
        <begin position="141"/>
        <end position="160"/>
    </location>
</feature>
<reference evidence="2 3" key="1">
    <citation type="journal article" date="2013" name="Curr. Biol.">
        <title>The Genome of the Foraminiferan Reticulomyxa filosa.</title>
        <authorList>
            <person name="Glockner G."/>
            <person name="Hulsmann N."/>
            <person name="Schleicher M."/>
            <person name="Noegel A.A."/>
            <person name="Eichinger L."/>
            <person name="Gallinger C."/>
            <person name="Pawlowski J."/>
            <person name="Sierra R."/>
            <person name="Euteneuer U."/>
            <person name="Pillet L."/>
            <person name="Moustafa A."/>
            <person name="Platzer M."/>
            <person name="Groth M."/>
            <person name="Szafranski K."/>
            <person name="Schliwa M."/>
        </authorList>
    </citation>
    <scope>NUCLEOTIDE SEQUENCE [LARGE SCALE GENOMIC DNA]</scope>
</reference>
<keyword evidence="1" id="KW-0812">Transmembrane</keyword>
<evidence type="ECO:0000313" key="3">
    <source>
        <dbReference type="Proteomes" id="UP000023152"/>
    </source>
</evidence>
<evidence type="ECO:0000256" key="1">
    <source>
        <dbReference type="SAM" id="Phobius"/>
    </source>
</evidence>
<name>X6MQD8_RETFI</name>
<feature type="transmembrane region" description="Helical" evidence="1">
    <location>
        <begin position="115"/>
        <end position="135"/>
    </location>
</feature>
<organism evidence="2 3">
    <name type="scientific">Reticulomyxa filosa</name>
    <dbReference type="NCBI Taxonomy" id="46433"/>
    <lineage>
        <taxon>Eukaryota</taxon>
        <taxon>Sar</taxon>
        <taxon>Rhizaria</taxon>
        <taxon>Retaria</taxon>
        <taxon>Foraminifera</taxon>
        <taxon>Monothalamids</taxon>
        <taxon>Reticulomyxidae</taxon>
        <taxon>Reticulomyxa</taxon>
    </lineage>
</organism>
<protein>
    <submittedName>
        <fullName evidence="2">Uncharacterized protein</fullName>
    </submittedName>
</protein>
<feature type="transmembrane region" description="Helical" evidence="1">
    <location>
        <begin position="73"/>
        <end position="94"/>
    </location>
</feature>
<keyword evidence="1" id="KW-1133">Transmembrane helix</keyword>
<gene>
    <name evidence="2" type="ORF">RFI_21707</name>
</gene>
<dbReference type="EMBL" id="ASPP01018904">
    <property type="protein sequence ID" value="ETO15657.1"/>
    <property type="molecule type" value="Genomic_DNA"/>
</dbReference>
<proteinExistence type="predicted"/>
<dbReference type="Proteomes" id="UP000023152">
    <property type="component" value="Unassembled WGS sequence"/>
</dbReference>